<protein>
    <submittedName>
        <fullName evidence="5">Flavo protein</fullName>
    </submittedName>
</protein>
<keyword evidence="1" id="KW-0173">Coenzyme A biosynthesis</keyword>
<dbReference type="GO" id="GO:0004633">
    <property type="term" value="F:phosphopantothenoylcysteine decarboxylase activity"/>
    <property type="evidence" value="ECO:0007669"/>
    <property type="project" value="TreeGrafter"/>
</dbReference>
<keyword evidence="4" id="KW-1185">Reference proteome</keyword>
<evidence type="ECO:0000313" key="5">
    <source>
        <dbReference type="RefSeq" id="XP_033457377.1"/>
    </source>
</evidence>
<evidence type="ECO:0000313" key="4">
    <source>
        <dbReference type="Proteomes" id="UP000504637"/>
    </source>
</evidence>
<dbReference type="GO" id="GO:0015937">
    <property type="term" value="P:coenzyme A biosynthetic process"/>
    <property type="evidence" value="ECO:0007669"/>
    <property type="project" value="UniProtKB-KW"/>
</dbReference>
<dbReference type="Proteomes" id="UP000504637">
    <property type="component" value="Unplaced"/>
</dbReference>
<dbReference type="Pfam" id="PF02441">
    <property type="entry name" value="Flavoprotein"/>
    <property type="match status" value="1"/>
</dbReference>
<proteinExistence type="inferred from homology"/>
<feature type="non-terminal residue" evidence="5">
    <location>
        <position position="1"/>
    </location>
</feature>
<dbReference type="InterPro" id="IPR036551">
    <property type="entry name" value="Flavin_trans-like"/>
</dbReference>
<dbReference type="AlphaFoldDB" id="A0A6J3LX63"/>
<sequence>LHDNKHHLLLCATGSVATIKLPLIITTLLTRHTSSSLSIRILLTPSAAQFLQSQSPEQPSLSALAAIPGVDGIYLDADEWRRPWTRGASILHIELRRWADLMVIAPLSANSLAKVAGGMAEGLVASVVRAWDSTGEIDGPRELRIVVAPAMNTAMWEHPVTRKHLAVLEGEWGVANGGWIEVLRPVEKTLACGDTGSGAMREWKQIVDVIEQRLGL</sequence>
<evidence type="ECO:0000259" key="3">
    <source>
        <dbReference type="Pfam" id="PF02441"/>
    </source>
</evidence>
<feature type="non-terminal residue" evidence="5">
    <location>
        <position position="216"/>
    </location>
</feature>
<dbReference type="PANTHER" id="PTHR14359">
    <property type="entry name" value="HOMO-OLIGOMERIC FLAVIN CONTAINING CYS DECARBOXYLASE FAMILY"/>
    <property type="match status" value="1"/>
</dbReference>
<reference evidence="5" key="3">
    <citation type="submission" date="2025-08" db="UniProtKB">
        <authorList>
            <consortium name="RefSeq"/>
        </authorList>
    </citation>
    <scope>IDENTIFICATION</scope>
    <source>
        <strain evidence="5">CBS 342.82</strain>
    </source>
</reference>
<reference evidence="5" key="1">
    <citation type="submission" date="2020-01" db="EMBL/GenBank/DDBJ databases">
        <authorList>
            <consortium name="DOE Joint Genome Institute"/>
            <person name="Haridas S."/>
            <person name="Albert R."/>
            <person name="Binder M."/>
            <person name="Bloem J."/>
            <person name="Labutti K."/>
            <person name="Salamov A."/>
            <person name="Andreopoulos B."/>
            <person name="Baker S.E."/>
            <person name="Barry K."/>
            <person name="Bills G."/>
            <person name="Bluhm B.H."/>
            <person name="Cannon C."/>
            <person name="Castanera R."/>
            <person name="Culley D.E."/>
            <person name="Daum C."/>
            <person name="Ezra D."/>
            <person name="Gonzalez J.B."/>
            <person name="Henrissat B."/>
            <person name="Kuo A."/>
            <person name="Liang C."/>
            <person name="Lipzen A."/>
            <person name="Lutzoni F."/>
            <person name="Magnuson J."/>
            <person name="Mondo S."/>
            <person name="Nolan M."/>
            <person name="Ohm R."/>
            <person name="Pangilinan J."/>
            <person name="Park H.-J."/>
            <person name="Ramirez L."/>
            <person name="Alfaro M."/>
            <person name="Sun H."/>
            <person name="Tritt A."/>
            <person name="Yoshinaga Y."/>
            <person name="Zwiers L.-H."/>
            <person name="Turgeon B.G."/>
            <person name="Goodwin S.B."/>
            <person name="Spatafora J.W."/>
            <person name="Crous P.W."/>
            <person name="Grigoriev I.V."/>
        </authorList>
    </citation>
    <scope>NUCLEOTIDE SEQUENCE</scope>
    <source>
        <strain evidence="5">CBS 342.82</strain>
    </source>
</reference>
<dbReference type="PANTHER" id="PTHR14359:SF6">
    <property type="entry name" value="PHOSPHOPANTOTHENOYLCYSTEINE DECARBOXYLASE"/>
    <property type="match status" value="1"/>
</dbReference>
<dbReference type="GO" id="GO:0071513">
    <property type="term" value="C:phosphopantothenoylcysteine decarboxylase complex"/>
    <property type="evidence" value="ECO:0007669"/>
    <property type="project" value="TreeGrafter"/>
</dbReference>
<evidence type="ECO:0000256" key="1">
    <source>
        <dbReference type="ARBA" id="ARBA00022993"/>
    </source>
</evidence>
<feature type="domain" description="Flavoprotein" evidence="3">
    <location>
        <begin position="7"/>
        <end position="213"/>
    </location>
</feature>
<dbReference type="OrthoDB" id="1532798at2759"/>
<accession>A0A6J3LX63</accession>
<dbReference type="GO" id="GO:0010181">
    <property type="term" value="F:FMN binding"/>
    <property type="evidence" value="ECO:0007669"/>
    <property type="project" value="TreeGrafter"/>
</dbReference>
<dbReference type="Gene3D" id="3.40.50.1950">
    <property type="entry name" value="Flavin prenyltransferase-like"/>
    <property type="match status" value="1"/>
</dbReference>
<dbReference type="InterPro" id="IPR003382">
    <property type="entry name" value="Flavoprotein"/>
</dbReference>
<dbReference type="RefSeq" id="XP_033457377.1">
    <property type="nucleotide sequence ID" value="XM_033600607.1"/>
</dbReference>
<dbReference type="SUPFAM" id="SSF52507">
    <property type="entry name" value="Homo-oligomeric flavin-containing Cys decarboxylases, HFCD"/>
    <property type="match status" value="1"/>
</dbReference>
<organism evidence="5">
    <name type="scientific">Dissoconium aciculare CBS 342.82</name>
    <dbReference type="NCBI Taxonomy" id="1314786"/>
    <lineage>
        <taxon>Eukaryota</taxon>
        <taxon>Fungi</taxon>
        <taxon>Dikarya</taxon>
        <taxon>Ascomycota</taxon>
        <taxon>Pezizomycotina</taxon>
        <taxon>Dothideomycetes</taxon>
        <taxon>Dothideomycetidae</taxon>
        <taxon>Mycosphaerellales</taxon>
        <taxon>Dissoconiaceae</taxon>
        <taxon>Dissoconium</taxon>
    </lineage>
</organism>
<comment type="similarity">
    <text evidence="2">Belongs to the HFCD (homooligomeric flavin containing Cys decarboxylase) superfamily.</text>
</comment>
<reference evidence="5" key="2">
    <citation type="submission" date="2020-04" db="EMBL/GenBank/DDBJ databases">
        <authorList>
            <consortium name="NCBI Genome Project"/>
        </authorList>
    </citation>
    <scope>NUCLEOTIDE SEQUENCE</scope>
    <source>
        <strain evidence="5">CBS 342.82</strain>
    </source>
</reference>
<name>A0A6J3LX63_9PEZI</name>
<gene>
    <name evidence="5" type="ORF">K489DRAFT_307992</name>
</gene>
<evidence type="ECO:0000256" key="2">
    <source>
        <dbReference type="ARBA" id="ARBA00038350"/>
    </source>
</evidence>
<dbReference type="GeneID" id="54358407"/>